<comment type="similarity">
    <text evidence="7">Belongs to the DHHC palmitoyltransferase family.</text>
</comment>
<feature type="compositionally biased region" description="Polar residues" evidence="8">
    <location>
        <begin position="412"/>
        <end position="433"/>
    </location>
</feature>
<dbReference type="GO" id="GO:0005794">
    <property type="term" value="C:Golgi apparatus"/>
    <property type="evidence" value="ECO:0007669"/>
    <property type="project" value="TreeGrafter"/>
</dbReference>
<evidence type="ECO:0000256" key="4">
    <source>
        <dbReference type="ARBA" id="ARBA00022989"/>
    </source>
</evidence>
<evidence type="ECO:0000313" key="11">
    <source>
        <dbReference type="Proteomes" id="UP000594260"/>
    </source>
</evidence>
<feature type="transmembrane region" description="Helical" evidence="7">
    <location>
        <begin position="74"/>
        <end position="93"/>
    </location>
</feature>
<dbReference type="PANTHER" id="PTHR22883">
    <property type="entry name" value="ZINC FINGER DHHC DOMAIN CONTAINING PROTEIN"/>
    <property type="match status" value="1"/>
</dbReference>
<name>A0A7M7JJB0_VARDE</name>
<keyword evidence="6 7" id="KW-0012">Acyltransferase</keyword>
<evidence type="ECO:0000256" key="7">
    <source>
        <dbReference type="RuleBase" id="RU079119"/>
    </source>
</evidence>
<keyword evidence="2 7" id="KW-0808">Transferase</keyword>
<comment type="subcellular location">
    <subcellularLocation>
        <location evidence="1">Membrane</location>
        <topology evidence="1">Multi-pass membrane protein</topology>
    </subcellularLocation>
</comment>
<feature type="region of interest" description="Disordered" evidence="8">
    <location>
        <begin position="466"/>
        <end position="522"/>
    </location>
</feature>
<evidence type="ECO:0000256" key="5">
    <source>
        <dbReference type="ARBA" id="ARBA00023136"/>
    </source>
</evidence>
<feature type="transmembrane region" description="Helical" evidence="7">
    <location>
        <begin position="169"/>
        <end position="195"/>
    </location>
</feature>
<dbReference type="RefSeq" id="XP_022652805.1">
    <property type="nucleotide sequence ID" value="XM_022797070.1"/>
</dbReference>
<feature type="compositionally biased region" description="Polar residues" evidence="8">
    <location>
        <begin position="510"/>
        <end position="522"/>
    </location>
</feature>
<evidence type="ECO:0000256" key="2">
    <source>
        <dbReference type="ARBA" id="ARBA00022679"/>
    </source>
</evidence>
<feature type="transmembrane region" description="Helical" evidence="7">
    <location>
        <begin position="44"/>
        <end position="62"/>
    </location>
</feature>
<evidence type="ECO:0000256" key="3">
    <source>
        <dbReference type="ARBA" id="ARBA00022692"/>
    </source>
</evidence>
<comment type="domain">
    <text evidence="7">The DHHC domain is required for palmitoyltransferase activity.</text>
</comment>
<dbReference type="EC" id="2.3.1.225" evidence="7"/>
<dbReference type="Proteomes" id="UP000594260">
    <property type="component" value="Unplaced"/>
</dbReference>
<reference evidence="10" key="1">
    <citation type="submission" date="2021-01" db="UniProtKB">
        <authorList>
            <consortium name="EnsemblMetazoa"/>
        </authorList>
    </citation>
    <scope>IDENTIFICATION</scope>
</reference>
<evidence type="ECO:0000313" key="10">
    <source>
        <dbReference type="EnsemblMetazoa" id="XP_022652805"/>
    </source>
</evidence>
<dbReference type="Pfam" id="PF01529">
    <property type="entry name" value="DHHC"/>
    <property type="match status" value="1"/>
</dbReference>
<dbReference type="GO" id="GO:0006612">
    <property type="term" value="P:protein targeting to membrane"/>
    <property type="evidence" value="ECO:0007669"/>
    <property type="project" value="TreeGrafter"/>
</dbReference>
<sequence length="699" mass="78008">MSKLSRSCEGCCRQVVDCRLVPAAFPGPNQWFRRNGFSLPLHPFQLLAWCLLSVFVFLYYSALIPNVQDGPKRLWLTVLMSISLAIHIFSHLISSAINPADYNVLAKNFAGRGTFDRSKHKHVIENQYCYICETKVGAKSKHCSACNKCIGEFDHHCKWLNNCVGVRNYRWFVVCVTSALACSLFILGLGLRLLIEHCRLLAVLKEAKFQQAASNCTSVYGNVGIGSSDRAGQLLSSLITPQLQAEREQQQSRVLSLPSENPSPSLEQLPTVAVPLAVNCTLVSSLVEQRYLLHIKIDYGLYLFLLVICIVLALLAAALLAHLLAFHMFLWRKKMSTYEYIVSKRERAQQEQLGYMERTVCCCFKCKQKVNQIRPSSLANVEDTIRPDLAPGQQQQQCDFEKADKENLARKVSSSHSQVSRMASNKSHTSSVITHEDFKRKGSFAAGDVYIGTPTVDKIMADEMSRRSASLHRQESLVRQDSLPQDPPEDVRPGSLDGSRSGRSVSQQSLNKAPQQFPSTDSVHLPIEADVVICQRDGESVHEALNRGHSMINLLPQNSTDTLLEYDEEVSMVAGGGGDSTLTEKWRNHDSGYSEKTKRGSMSDDLDLEVVNVKADQRRGPNRSGEQEINSHEWPDPAEENQQKQQHGQQVHDGELLEAAANGAKTPKEQKVDPLMLKAMEQAILRPQSLPVKLSPLID</sequence>
<evidence type="ECO:0000256" key="1">
    <source>
        <dbReference type="ARBA" id="ARBA00004141"/>
    </source>
</evidence>
<dbReference type="AlphaFoldDB" id="A0A7M7JJB0"/>
<feature type="region of interest" description="Disordered" evidence="8">
    <location>
        <begin position="575"/>
        <end position="672"/>
    </location>
</feature>
<dbReference type="GO" id="GO:0016020">
    <property type="term" value="C:membrane"/>
    <property type="evidence" value="ECO:0007669"/>
    <property type="project" value="UniProtKB-SubCell"/>
</dbReference>
<keyword evidence="3 7" id="KW-0812">Transmembrane</keyword>
<feature type="domain" description="Palmitoyltransferase DHHC" evidence="9">
    <location>
        <begin position="124"/>
        <end position="199"/>
    </location>
</feature>
<dbReference type="GO" id="GO:0005783">
    <property type="term" value="C:endoplasmic reticulum"/>
    <property type="evidence" value="ECO:0007669"/>
    <property type="project" value="TreeGrafter"/>
</dbReference>
<dbReference type="PROSITE" id="PS50216">
    <property type="entry name" value="DHHC"/>
    <property type="match status" value="1"/>
</dbReference>
<organism evidence="10 11">
    <name type="scientific">Varroa destructor</name>
    <name type="common">Honeybee mite</name>
    <dbReference type="NCBI Taxonomy" id="109461"/>
    <lineage>
        <taxon>Eukaryota</taxon>
        <taxon>Metazoa</taxon>
        <taxon>Ecdysozoa</taxon>
        <taxon>Arthropoda</taxon>
        <taxon>Chelicerata</taxon>
        <taxon>Arachnida</taxon>
        <taxon>Acari</taxon>
        <taxon>Parasitiformes</taxon>
        <taxon>Mesostigmata</taxon>
        <taxon>Gamasina</taxon>
        <taxon>Dermanyssoidea</taxon>
        <taxon>Varroidae</taxon>
        <taxon>Varroa</taxon>
    </lineage>
</organism>
<evidence type="ECO:0000256" key="8">
    <source>
        <dbReference type="SAM" id="MobiDB-lite"/>
    </source>
</evidence>
<accession>A0A7M7JJB0</accession>
<dbReference type="EnsemblMetazoa" id="XM_022797070">
    <property type="protein sequence ID" value="XP_022652805"/>
    <property type="gene ID" value="LOC111246827"/>
</dbReference>
<feature type="compositionally biased region" description="Basic and acidic residues" evidence="8">
    <location>
        <begin position="582"/>
        <end position="602"/>
    </location>
</feature>
<keyword evidence="4 7" id="KW-1133">Transmembrane helix</keyword>
<feature type="compositionally biased region" description="Basic and acidic residues" evidence="8">
    <location>
        <begin position="466"/>
        <end position="478"/>
    </location>
</feature>
<feature type="compositionally biased region" description="Basic and acidic residues" evidence="8">
    <location>
        <begin position="615"/>
        <end position="635"/>
    </location>
</feature>
<evidence type="ECO:0000259" key="9">
    <source>
        <dbReference type="Pfam" id="PF01529"/>
    </source>
</evidence>
<dbReference type="GeneID" id="111246827"/>
<keyword evidence="5 7" id="KW-0472">Membrane</keyword>
<feature type="region of interest" description="Disordered" evidence="8">
    <location>
        <begin position="412"/>
        <end position="434"/>
    </location>
</feature>
<dbReference type="GO" id="GO:0019706">
    <property type="term" value="F:protein-cysteine S-palmitoyltransferase activity"/>
    <property type="evidence" value="ECO:0007669"/>
    <property type="project" value="UniProtKB-EC"/>
</dbReference>
<dbReference type="PANTHER" id="PTHR22883:SF203">
    <property type="entry name" value="PALMITOYLTRANSFERASE"/>
    <property type="match status" value="1"/>
</dbReference>
<dbReference type="InterPro" id="IPR001594">
    <property type="entry name" value="Palmitoyltrfase_DHHC"/>
</dbReference>
<comment type="catalytic activity">
    <reaction evidence="7">
        <text>L-cysteinyl-[protein] + hexadecanoyl-CoA = S-hexadecanoyl-L-cysteinyl-[protein] + CoA</text>
        <dbReference type="Rhea" id="RHEA:36683"/>
        <dbReference type="Rhea" id="RHEA-COMP:10131"/>
        <dbReference type="Rhea" id="RHEA-COMP:11032"/>
        <dbReference type="ChEBI" id="CHEBI:29950"/>
        <dbReference type="ChEBI" id="CHEBI:57287"/>
        <dbReference type="ChEBI" id="CHEBI:57379"/>
        <dbReference type="ChEBI" id="CHEBI:74151"/>
        <dbReference type="EC" id="2.3.1.225"/>
    </reaction>
</comment>
<protein>
    <recommendedName>
        <fullName evidence="7">Palmitoyltransferase</fullName>
        <ecNumber evidence="7">2.3.1.225</ecNumber>
    </recommendedName>
</protein>
<keyword evidence="11" id="KW-1185">Reference proteome</keyword>
<dbReference type="InterPro" id="IPR039859">
    <property type="entry name" value="PFA4/ZDH16/20/ERF2-like"/>
</dbReference>
<evidence type="ECO:0000256" key="6">
    <source>
        <dbReference type="ARBA" id="ARBA00023315"/>
    </source>
</evidence>
<feature type="transmembrane region" description="Helical" evidence="7">
    <location>
        <begin position="299"/>
        <end position="326"/>
    </location>
</feature>
<feature type="compositionally biased region" description="Low complexity" evidence="8">
    <location>
        <begin position="498"/>
        <end position="509"/>
    </location>
</feature>
<proteinExistence type="inferred from homology"/>